<dbReference type="KEGG" id="ure:UREG_06811"/>
<feature type="region of interest" description="Disordered" evidence="1">
    <location>
        <begin position="222"/>
        <end position="242"/>
    </location>
</feature>
<dbReference type="PANTHER" id="PTHR13774:SF32">
    <property type="entry name" value="ANTISENSE-ENHANCING SEQUENCE 1"/>
    <property type="match status" value="1"/>
</dbReference>
<dbReference type="Proteomes" id="UP000002058">
    <property type="component" value="Unassembled WGS sequence"/>
</dbReference>
<dbReference type="InParanoid" id="C4JW69"/>
<dbReference type="STRING" id="336963.C4JW69"/>
<dbReference type="OMA" id="AGPHTFV"/>
<dbReference type="RefSeq" id="XP_002583844.1">
    <property type="nucleotide sequence ID" value="XM_002583798.1"/>
</dbReference>
<dbReference type="PANTHER" id="PTHR13774">
    <property type="entry name" value="PHENAZINE BIOSYNTHESIS PROTEIN"/>
    <property type="match status" value="1"/>
</dbReference>
<dbReference type="OrthoDB" id="75169at2759"/>
<reference evidence="3" key="1">
    <citation type="journal article" date="2009" name="Genome Res.">
        <title>Comparative genomic analyses of the human fungal pathogens Coccidioides and their relatives.</title>
        <authorList>
            <person name="Sharpton T.J."/>
            <person name="Stajich J.E."/>
            <person name="Rounsley S.D."/>
            <person name="Gardner M.J."/>
            <person name="Wortman J.R."/>
            <person name="Jordar V.S."/>
            <person name="Maiti R."/>
            <person name="Kodira C.D."/>
            <person name="Neafsey D.E."/>
            <person name="Zeng Q."/>
            <person name="Hung C.-Y."/>
            <person name="McMahan C."/>
            <person name="Muszewska A."/>
            <person name="Grynberg M."/>
            <person name="Mandel M.A."/>
            <person name="Kellner E.M."/>
            <person name="Barker B.M."/>
            <person name="Galgiani J.N."/>
            <person name="Orbach M.J."/>
            <person name="Kirkland T.N."/>
            <person name="Cole G.T."/>
            <person name="Henn M.R."/>
            <person name="Birren B.W."/>
            <person name="Taylor J.W."/>
        </authorList>
    </citation>
    <scope>NUCLEOTIDE SEQUENCE [LARGE SCALE GENOMIC DNA]</scope>
    <source>
        <strain evidence="3">UAMH 1704</strain>
    </source>
</reference>
<dbReference type="VEuPathDB" id="FungiDB:UREG_06811"/>
<keyword evidence="3" id="KW-1185">Reference proteome</keyword>
<dbReference type="Pfam" id="PF02567">
    <property type="entry name" value="PhzC-PhzF"/>
    <property type="match status" value="2"/>
</dbReference>
<protein>
    <recommendedName>
        <fullName evidence="4">Phenazine biosynthesis protein</fullName>
    </recommendedName>
</protein>
<dbReference type="GO" id="GO:0016853">
    <property type="term" value="F:isomerase activity"/>
    <property type="evidence" value="ECO:0007669"/>
    <property type="project" value="TreeGrafter"/>
</dbReference>
<sequence>MAAGPHTFVLVDVFASERYLGNQLAIVSVRSNALTYQQKHQIAKEFNHPTTAFLHDGPHPYQPRKLELFSPKGERDFAADAVLGTAQYIFQCLMTSDDAVALPSPNIAAGNKPGAKLSKSALQTKAGVIQAYFDPARQVAAIEVPFDLHVHGKETPKDEILAVQRKLGTSPHVDKMKASYSVVSIHKGVTFTLVDFTTSPALISLLRPGEAPEPNLDAGWRAAKSTGNGATTPTTTTPPSLSSPPSFCGAVYFIQLQTDFTEEPYITRLEVRVIADGVEEAASASGCCALAAHLAMQKGGKGSRHAYAIEQGIEMGRRSQLCIEVRLNEQGTGVSRITLSGRATMVMEGRLL</sequence>
<dbReference type="GeneID" id="8437338"/>
<dbReference type="InterPro" id="IPR003719">
    <property type="entry name" value="Phenazine_PhzF-like"/>
</dbReference>
<dbReference type="SUPFAM" id="SSF54506">
    <property type="entry name" value="Diaminopimelate epimerase-like"/>
    <property type="match status" value="1"/>
</dbReference>
<evidence type="ECO:0008006" key="4">
    <source>
        <dbReference type="Google" id="ProtNLM"/>
    </source>
</evidence>
<dbReference type="HOGENOM" id="CLU_048756_1_1_1"/>
<dbReference type="eggNOG" id="ENOG502S7DN">
    <property type="taxonomic scope" value="Eukaryota"/>
</dbReference>
<evidence type="ECO:0000256" key="1">
    <source>
        <dbReference type="SAM" id="MobiDB-lite"/>
    </source>
</evidence>
<evidence type="ECO:0000313" key="3">
    <source>
        <dbReference type="Proteomes" id="UP000002058"/>
    </source>
</evidence>
<name>C4JW69_UNCRE</name>
<feature type="compositionally biased region" description="Low complexity" evidence="1">
    <location>
        <begin position="231"/>
        <end position="242"/>
    </location>
</feature>
<evidence type="ECO:0000313" key="2">
    <source>
        <dbReference type="EMBL" id="EEP81946.1"/>
    </source>
</evidence>
<accession>C4JW69</accession>
<proteinExistence type="predicted"/>
<dbReference type="EMBL" id="CH476618">
    <property type="protein sequence ID" value="EEP81946.1"/>
    <property type="molecule type" value="Genomic_DNA"/>
</dbReference>
<organism evidence="2 3">
    <name type="scientific">Uncinocarpus reesii (strain UAMH 1704)</name>
    <dbReference type="NCBI Taxonomy" id="336963"/>
    <lineage>
        <taxon>Eukaryota</taxon>
        <taxon>Fungi</taxon>
        <taxon>Dikarya</taxon>
        <taxon>Ascomycota</taxon>
        <taxon>Pezizomycotina</taxon>
        <taxon>Eurotiomycetes</taxon>
        <taxon>Eurotiomycetidae</taxon>
        <taxon>Onygenales</taxon>
        <taxon>Onygenaceae</taxon>
        <taxon>Uncinocarpus</taxon>
    </lineage>
</organism>
<gene>
    <name evidence="2" type="ORF">UREG_06811</name>
</gene>
<dbReference type="Gene3D" id="3.10.310.10">
    <property type="entry name" value="Diaminopimelate Epimerase, Chain A, domain 1"/>
    <property type="match status" value="2"/>
</dbReference>
<dbReference type="AlphaFoldDB" id="C4JW69"/>
<dbReference type="GO" id="GO:0005737">
    <property type="term" value="C:cytoplasm"/>
    <property type="evidence" value="ECO:0007669"/>
    <property type="project" value="TreeGrafter"/>
</dbReference>